<dbReference type="SUPFAM" id="SSF140356">
    <property type="entry name" value="PPK N-terminal domain-like"/>
    <property type="match status" value="1"/>
</dbReference>
<dbReference type="PANTHER" id="PTHR30218">
    <property type="entry name" value="POLYPHOSPHATE KINASE"/>
    <property type="match status" value="1"/>
</dbReference>
<comment type="similarity">
    <text evidence="6 7">Belongs to the polyphosphate kinase 1 (PPK1) family.</text>
</comment>
<evidence type="ECO:0000256" key="7">
    <source>
        <dbReference type="RuleBase" id="RU003800"/>
    </source>
</evidence>
<dbReference type="Gene3D" id="3.30.870.10">
    <property type="entry name" value="Endonuclease Chain A"/>
    <property type="match status" value="2"/>
</dbReference>
<feature type="domain" description="Polyphosphate kinase N-terminal" evidence="10">
    <location>
        <begin position="16"/>
        <end position="120"/>
    </location>
</feature>
<comment type="caution">
    <text evidence="13">The sequence shown here is derived from an EMBL/GenBank/DDBJ whole genome shotgun (WGS) entry which is preliminary data.</text>
</comment>
<dbReference type="CDD" id="cd09168">
    <property type="entry name" value="PLDc_PaPPK1_C2_like"/>
    <property type="match status" value="1"/>
</dbReference>
<comment type="function">
    <text evidence="6 7">Catalyzes the reversible transfer of the terminal phosphate of ATP to form a long-chain polyphosphate (polyP).</text>
</comment>
<dbReference type="SUPFAM" id="SSF56024">
    <property type="entry name" value="Phospholipase D/nuclease"/>
    <property type="match status" value="2"/>
</dbReference>
<dbReference type="Pfam" id="PF17941">
    <property type="entry name" value="PP_kinase_C_1"/>
    <property type="match status" value="1"/>
</dbReference>
<dbReference type="EMBL" id="REFO01000011">
    <property type="protein sequence ID" value="RMA97231.1"/>
    <property type="molecule type" value="Genomic_DNA"/>
</dbReference>
<name>A0A3M0BJ51_9AQUI</name>
<sequence>MGNAKKDINLDNPKLYINRELSWLEFNKRVLEESEDENNPLLERLKFIAIFFTNLDEFFMIRVAGLKKLVSANVNTPSFDGLTPKEQLSKITKRTNQLLKETEKQYKHLLSKLKEEKIHIHSYKKLSKNLKNKADKYFEEFVYPILTPLAVDQTHPFPHLSSLSFNIIVEMISEEIQFGLVPIPKILPRFIRLKENGKEEHYIYLEDLIINHIDKLFPNQEIRNVATFRVTRDADIVIQELEADDLLEEIEKGLRERRFGKPVRLEIKGGSEFILNFLKDELNIKDYDVYRMNIPLNLSDLWTLYRKIDRPDLKFPPYVSYYPPQFNVEKIFNILKKNEYIIFTPYESFDPIVELVEEAAEDPNVLAIKQTLYRVGKNSPIVEALSKAAQNGKEVTAVVEIKARFDEESNIVWAKRLEEDGVHVIYGVPGLKTHAKILMIVRKEETGLKKYIHLGTGNYNIETSKVYSDIHFLTSDKDIGDDVNKIFNLITGYFHPPKLNKLFISPVNLKDKILELIKEETKYGKDGRILAKMNSLVDPEIIKALYKASQAGVKIDLIVRGICCLRPGIENISENINVISIVGKYLEHARIFYFKSGGEENIFISSADWMPRNFHRRVETLVPIEKKELKEKLKSILEIQLKDTAKARILTSSGEYIRPKKRDFNSQEVFEKWVRKI</sequence>
<feature type="binding site" evidence="6">
    <location>
        <position position="560"/>
    </location>
    <ligand>
        <name>ATP</name>
        <dbReference type="ChEBI" id="CHEBI:30616"/>
    </ligand>
</feature>
<feature type="active site" description="Phosphohistidine intermediate" evidence="6">
    <location>
        <position position="434"/>
    </location>
</feature>
<dbReference type="InterPro" id="IPR003414">
    <property type="entry name" value="PP_kinase"/>
</dbReference>
<dbReference type="Gene3D" id="1.20.58.310">
    <property type="entry name" value="Polyphosphate kinase N-terminal domain"/>
    <property type="match status" value="1"/>
</dbReference>
<gene>
    <name evidence="6" type="primary">ppk</name>
    <name evidence="13" type="ORF">CLV39_0888</name>
</gene>
<dbReference type="GO" id="GO:0046872">
    <property type="term" value="F:metal ion binding"/>
    <property type="evidence" value="ECO:0007669"/>
    <property type="project" value="UniProtKB-KW"/>
</dbReference>
<dbReference type="CDD" id="cd09165">
    <property type="entry name" value="PLDc_PaPPK1_C1_like"/>
    <property type="match status" value="1"/>
</dbReference>
<dbReference type="GO" id="GO:0005524">
    <property type="term" value="F:ATP binding"/>
    <property type="evidence" value="ECO:0007669"/>
    <property type="project" value="UniProtKB-KW"/>
</dbReference>
<dbReference type="InterPro" id="IPR024953">
    <property type="entry name" value="PP_kinase_middle"/>
</dbReference>
<evidence type="ECO:0000259" key="11">
    <source>
        <dbReference type="Pfam" id="PF13090"/>
    </source>
</evidence>
<dbReference type="Pfam" id="PF13090">
    <property type="entry name" value="PP_kinase_C"/>
    <property type="match status" value="1"/>
</dbReference>
<proteinExistence type="inferred from homology"/>
<feature type="domain" description="Polyphosphate kinase middle" evidence="9">
    <location>
        <begin position="131"/>
        <end position="304"/>
    </location>
</feature>
<evidence type="ECO:0000259" key="12">
    <source>
        <dbReference type="Pfam" id="PF17941"/>
    </source>
</evidence>
<keyword evidence="14" id="KW-1185">Reference proteome</keyword>
<feature type="domain" description="Polyphosphate kinase C-terminal" evidence="12">
    <location>
        <begin position="330"/>
        <end position="494"/>
    </location>
</feature>
<dbReference type="OrthoDB" id="9761456at2"/>
<evidence type="ECO:0000313" key="13">
    <source>
        <dbReference type="EMBL" id="RMA97231.1"/>
    </source>
</evidence>
<keyword evidence="6" id="KW-0479">Metal-binding</keyword>
<evidence type="ECO:0000256" key="6">
    <source>
        <dbReference type="HAMAP-Rule" id="MF_00347"/>
    </source>
</evidence>
<dbReference type="PIRSF" id="PIRSF015589">
    <property type="entry name" value="PP_kinase"/>
    <property type="match status" value="1"/>
</dbReference>
<evidence type="ECO:0000313" key="14">
    <source>
        <dbReference type="Proteomes" id="UP000280842"/>
    </source>
</evidence>
<evidence type="ECO:0000256" key="5">
    <source>
        <dbReference type="ARBA" id="ARBA00022840"/>
    </source>
</evidence>
<keyword evidence="4 6" id="KW-0418">Kinase</keyword>
<keyword evidence="2 6" id="KW-0808">Transferase</keyword>
<keyword evidence="8" id="KW-0175">Coiled coil</keyword>
<dbReference type="HAMAP" id="MF_00347">
    <property type="entry name" value="Polyphosphate_kinase"/>
    <property type="match status" value="1"/>
</dbReference>
<feature type="domain" description="Polyphosphate kinase C-terminal" evidence="11">
    <location>
        <begin position="502"/>
        <end position="663"/>
    </location>
</feature>
<dbReference type="Pfam" id="PF02503">
    <property type="entry name" value="PP_kinase"/>
    <property type="match status" value="1"/>
</dbReference>
<keyword evidence="1 6" id="KW-0597">Phosphoprotein</keyword>
<dbReference type="Gene3D" id="3.30.1840.10">
    <property type="entry name" value="Polyphosphate kinase middle domain"/>
    <property type="match status" value="1"/>
</dbReference>
<evidence type="ECO:0000259" key="10">
    <source>
        <dbReference type="Pfam" id="PF13089"/>
    </source>
</evidence>
<keyword evidence="5 6" id="KW-0067">ATP-binding</keyword>
<reference evidence="13 14" key="1">
    <citation type="submission" date="2018-10" db="EMBL/GenBank/DDBJ databases">
        <title>Genomic Encyclopedia of Archaeal and Bacterial Type Strains, Phase II (KMG-II): from individual species to whole genera.</title>
        <authorList>
            <person name="Goeker M."/>
        </authorList>
    </citation>
    <scope>NUCLEOTIDE SEQUENCE [LARGE SCALE GENOMIC DNA]</scope>
    <source>
        <strain evidence="13 14">VM1</strain>
    </source>
</reference>
<feature type="binding site" evidence="6">
    <location>
        <position position="588"/>
    </location>
    <ligand>
        <name>ATP</name>
        <dbReference type="ChEBI" id="CHEBI:30616"/>
    </ligand>
</feature>
<keyword evidence="3 6" id="KW-0547">Nucleotide-binding</keyword>
<dbReference type="RefSeq" id="WP_121923016.1">
    <property type="nucleotide sequence ID" value="NZ_REFO01000011.1"/>
</dbReference>
<dbReference type="InterPro" id="IPR025200">
    <property type="entry name" value="PPK_C_dom2"/>
</dbReference>
<dbReference type="GO" id="GO:0006799">
    <property type="term" value="P:polyphosphate biosynthetic process"/>
    <property type="evidence" value="ECO:0007669"/>
    <property type="project" value="UniProtKB-UniRule"/>
</dbReference>
<evidence type="ECO:0000256" key="8">
    <source>
        <dbReference type="SAM" id="Coils"/>
    </source>
</evidence>
<feature type="binding site" evidence="6">
    <location>
        <position position="404"/>
    </location>
    <ligand>
        <name>Mg(2+)</name>
        <dbReference type="ChEBI" id="CHEBI:18420"/>
    </ligand>
</feature>
<dbReference type="InterPro" id="IPR036832">
    <property type="entry name" value="PPK_N_dom_sf"/>
</dbReference>
<comment type="cofactor">
    <cofactor evidence="6">
        <name>Mg(2+)</name>
        <dbReference type="ChEBI" id="CHEBI:18420"/>
    </cofactor>
</comment>
<dbReference type="NCBIfam" id="NF003921">
    <property type="entry name" value="PRK05443.2-2"/>
    <property type="match status" value="1"/>
</dbReference>
<dbReference type="PANTHER" id="PTHR30218:SF0">
    <property type="entry name" value="POLYPHOSPHATE KINASE"/>
    <property type="match status" value="1"/>
</dbReference>
<comment type="catalytic activity">
    <reaction evidence="6 7">
        <text>[phosphate](n) + ATP = [phosphate](n+1) + ADP</text>
        <dbReference type="Rhea" id="RHEA:19573"/>
        <dbReference type="Rhea" id="RHEA-COMP:9859"/>
        <dbReference type="Rhea" id="RHEA-COMP:14280"/>
        <dbReference type="ChEBI" id="CHEBI:16838"/>
        <dbReference type="ChEBI" id="CHEBI:30616"/>
        <dbReference type="ChEBI" id="CHEBI:456216"/>
        <dbReference type="EC" id="2.7.4.1"/>
    </reaction>
</comment>
<dbReference type="AlphaFoldDB" id="A0A3M0BJ51"/>
<evidence type="ECO:0000256" key="1">
    <source>
        <dbReference type="ARBA" id="ARBA00022553"/>
    </source>
</evidence>
<keyword evidence="6" id="KW-0460">Magnesium</keyword>
<dbReference type="NCBIfam" id="NF003917">
    <property type="entry name" value="PRK05443.1-1"/>
    <property type="match status" value="1"/>
</dbReference>
<feature type="coiled-coil region" evidence="8">
    <location>
        <begin position="85"/>
        <end position="119"/>
    </location>
</feature>
<evidence type="ECO:0000259" key="9">
    <source>
        <dbReference type="Pfam" id="PF02503"/>
    </source>
</evidence>
<dbReference type="InterPro" id="IPR025198">
    <property type="entry name" value="PPK_N_dom"/>
</dbReference>
<organism evidence="13 14">
    <name type="scientific">Hydrogenothermus marinus</name>
    <dbReference type="NCBI Taxonomy" id="133270"/>
    <lineage>
        <taxon>Bacteria</taxon>
        <taxon>Pseudomonadati</taxon>
        <taxon>Aquificota</taxon>
        <taxon>Aquificia</taxon>
        <taxon>Aquificales</taxon>
        <taxon>Hydrogenothermaceae</taxon>
        <taxon>Hydrogenothermus</taxon>
    </lineage>
</organism>
<dbReference type="NCBIfam" id="NF003918">
    <property type="entry name" value="PRK05443.1-2"/>
    <property type="match status" value="1"/>
</dbReference>
<dbReference type="Pfam" id="PF13089">
    <property type="entry name" value="PP_kinase_N"/>
    <property type="match status" value="1"/>
</dbReference>
<feature type="binding site" evidence="6">
    <location>
        <position position="374"/>
    </location>
    <ligand>
        <name>Mg(2+)</name>
        <dbReference type="ChEBI" id="CHEBI:18420"/>
    </ligand>
</feature>
<dbReference type="GO" id="GO:0009358">
    <property type="term" value="C:polyphosphate kinase complex"/>
    <property type="evidence" value="ECO:0007669"/>
    <property type="project" value="InterPro"/>
</dbReference>
<evidence type="ECO:0000256" key="4">
    <source>
        <dbReference type="ARBA" id="ARBA00022777"/>
    </source>
</evidence>
<evidence type="ECO:0000256" key="3">
    <source>
        <dbReference type="ARBA" id="ARBA00022741"/>
    </source>
</evidence>
<dbReference type="InterPro" id="IPR036830">
    <property type="entry name" value="PP_kinase_middle_dom_sf"/>
</dbReference>
<dbReference type="InterPro" id="IPR041108">
    <property type="entry name" value="PP_kinase_C_1"/>
</dbReference>
<dbReference type="NCBIfam" id="TIGR03705">
    <property type="entry name" value="poly_P_kin"/>
    <property type="match status" value="1"/>
</dbReference>
<comment type="PTM">
    <text evidence="6 7">An intermediate of this reaction is the autophosphorylated ppk in which a phosphate is covalently linked to a histidine residue through a N-P bond.</text>
</comment>
<dbReference type="SUPFAM" id="SSF143724">
    <property type="entry name" value="PHP14-like"/>
    <property type="match status" value="1"/>
</dbReference>
<accession>A0A3M0BJ51</accession>
<evidence type="ECO:0000256" key="2">
    <source>
        <dbReference type="ARBA" id="ARBA00022679"/>
    </source>
</evidence>
<dbReference type="Proteomes" id="UP000280842">
    <property type="component" value="Unassembled WGS sequence"/>
</dbReference>
<feature type="binding site" evidence="6">
    <location>
        <position position="54"/>
    </location>
    <ligand>
        <name>ATP</name>
        <dbReference type="ChEBI" id="CHEBI:30616"/>
    </ligand>
</feature>
<dbReference type="GO" id="GO:0008976">
    <property type="term" value="F:polyphosphate kinase activity"/>
    <property type="evidence" value="ECO:0007669"/>
    <property type="project" value="UniProtKB-UniRule"/>
</dbReference>
<feature type="binding site" evidence="6">
    <location>
        <position position="467"/>
    </location>
    <ligand>
        <name>ATP</name>
        <dbReference type="ChEBI" id="CHEBI:30616"/>
    </ligand>
</feature>
<dbReference type="EC" id="2.7.4.1" evidence="6 7"/>
<protein>
    <recommendedName>
        <fullName evidence="6 7">Polyphosphate kinase</fullName>
        <ecNumber evidence="6 7">2.7.4.1</ecNumber>
    </recommendedName>
    <alternativeName>
        <fullName evidence="6">ATP-polyphosphate phosphotransferase</fullName>
    </alternativeName>
    <alternativeName>
        <fullName evidence="6">Polyphosphoric acid kinase</fullName>
    </alternativeName>
</protein>